<proteinExistence type="predicted"/>
<dbReference type="EMBL" id="OIVN01005724">
    <property type="protein sequence ID" value="SPD23771.1"/>
    <property type="molecule type" value="Genomic_DNA"/>
</dbReference>
<dbReference type="SUPFAM" id="SSF81383">
    <property type="entry name" value="F-box domain"/>
    <property type="match status" value="1"/>
</dbReference>
<dbReference type="PANTHER" id="PTHR19855">
    <property type="entry name" value="WD40 REPEAT PROTEIN 12, 37"/>
    <property type="match status" value="1"/>
</dbReference>
<dbReference type="Pfam" id="PF00400">
    <property type="entry name" value="WD40"/>
    <property type="match status" value="1"/>
</dbReference>
<organism evidence="1">
    <name type="scientific">Fagus sylvatica</name>
    <name type="common">Beechnut</name>
    <dbReference type="NCBI Taxonomy" id="28930"/>
    <lineage>
        <taxon>Eukaryota</taxon>
        <taxon>Viridiplantae</taxon>
        <taxon>Streptophyta</taxon>
        <taxon>Embryophyta</taxon>
        <taxon>Tracheophyta</taxon>
        <taxon>Spermatophyta</taxon>
        <taxon>Magnoliopsida</taxon>
        <taxon>eudicotyledons</taxon>
        <taxon>Gunneridae</taxon>
        <taxon>Pentapetalae</taxon>
        <taxon>rosids</taxon>
        <taxon>fabids</taxon>
        <taxon>Fagales</taxon>
        <taxon>Fagaceae</taxon>
        <taxon>Fagus</taxon>
    </lineage>
</organism>
<dbReference type="PANTHER" id="PTHR19855:SF31">
    <property type="entry name" value="TRANSCRIPTIONAL REGULATOR STERILE APETALA"/>
    <property type="match status" value="1"/>
</dbReference>
<dbReference type="AlphaFoldDB" id="A0A2N9IIM0"/>
<accession>A0A2N9IIM0</accession>
<name>A0A2N9IIM0_FAGSY</name>
<dbReference type="InterPro" id="IPR036322">
    <property type="entry name" value="WD40_repeat_dom_sf"/>
</dbReference>
<protein>
    <submittedName>
        <fullName evidence="1">Uncharacterized protein</fullName>
    </submittedName>
</protein>
<evidence type="ECO:0000313" key="1">
    <source>
        <dbReference type="EMBL" id="SPD23771.1"/>
    </source>
</evidence>
<dbReference type="Gene3D" id="2.130.10.10">
    <property type="entry name" value="YVTN repeat-like/Quinoprotein amine dehydrogenase"/>
    <property type="match status" value="2"/>
</dbReference>
<gene>
    <name evidence="1" type="ORF">FSB_LOCUS51653</name>
</gene>
<reference evidence="1" key="1">
    <citation type="submission" date="2018-02" db="EMBL/GenBank/DDBJ databases">
        <authorList>
            <person name="Cohen D.B."/>
            <person name="Kent A.D."/>
        </authorList>
    </citation>
    <scope>NUCLEOTIDE SEQUENCE</scope>
</reference>
<sequence>MQVCSTWLAVSRWDALWQRLTRRIWGRTHLLHATWRDEFIYWHRTAQNFRSGRSTHATLHFDDVDDPDGHTCRCLTLSDRHLACGFADGAVRLFELSTRNHLRTFHPHPANRLGHFSRAVSGIVFSNNNTTLVFATLDGDIHVAIINGPALADTAHVGSLVDDGTLVDFTGCGRWWVGLHAGAPGRAFHIWDSVTQLPIFVGGSLTDPEAVMGWHMLTEVTEFVGRIRVTSQESAVACTSSRVMVIDLSNPGVVLFDEEARRGLIVTSADVSDDAYISVDGRGRARVRRVDTMEDVCRFNVFGGGGGGSRVMGCMNRGYALMCVGGVIRVWEVEHGVLLYPFGERIGEVNALVANETHVAAASSDNTIHLWDFGAGAGAGAEAE</sequence>
<dbReference type="InterPro" id="IPR015943">
    <property type="entry name" value="WD40/YVTN_repeat-like_dom_sf"/>
</dbReference>
<dbReference type="SUPFAM" id="SSF50978">
    <property type="entry name" value="WD40 repeat-like"/>
    <property type="match status" value="1"/>
</dbReference>
<dbReference type="SMART" id="SM00320">
    <property type="entry name" value="WD40"/>
    <property type="match status" value="3"/>
</dbReference>
<dbReference type="InterPro" id="IPR036047">
    <property type="entry name" value="F-box-like_dom_sf"/>
</dbReference>
<dbReference type="InterPro" id="IPR001680">
    <property type="entry name" value="WD40_rpt"/>
</dbReference>